<reference evidence="4" key="1">
    <citation type="submission" date="2018-05" db="EMBL/GenBank/DDBJ databases">
        <authorList>
            <person name="Li X."/>
        </authorList>
    </citation>
    <scope>NUCLEOTIDE SEQUENCE [LARGE SCALE GENOMIC DNA]</scope>
    <source>
        <strain evidence="4">YIM 73061</strain>
    </source>
</reference>
<keyword evidence="2" id="KW-0472">Membrane</keyword>
<keyword evidence="4" id="KW-1185">Reference proteome</keyword>
<evidence type="ECO:0000313" key="3">
    <source>
        <dbReference type="EMBL" id="RAK57663.1"/>
    </source>
</evidence>
<keyword evidence="2" id="KW-1133">Transmembrane helix</keyword>
<name>A0A328ARJ0_9CAUL</name>
<evidence type="ECO:0000256" key="2">
    <source>
        <dbReference type="SAM" id="Phobius"/>
    </source>
</evidence>
<feature type="transmembrane region" description="Helical" evidence="2">
    <location>
        <begin position="84"/>
        <end position="103"/>
    </location>
</feature>
<evidence type="ECO:0008006" key="5">
    <source>
        <dbReference type="Google" id="ProtNLM"/>
    </source>
</evidence>
<dbReference type="Proteomes" id="UP000249725">
    <property type="component" value="Unassembled WGS sequence"/>
</dbReference>
<dbReference type="EMBL" id="QFYR01000001">
    <property type="protein sequence ID" value="RAK57663.1"/>
    <property type="molecule type" value="Genomic_DNA"/>
</dbReference>
<sequence length="145" mass="15501">MEASVASYDSPSSLSAGLRCRCPRCGEGKLFSGFLTIAKSCDRCGLDFSFADPADGPAFFVMSGVGILVTAAWAWWAVAAQPPIWAQFAVVVPALVAGCLGTLRPVKSWLVAEQYAHKAEEARWSSTGRHGEGGFTIDRRKASDR</sequence>
<dbReference type="Pfam" id="PF06170">
    <property type="entry name" value="DUF983"/>
    <property type="match status" value="1"/>
</dbReference>
<feature type="region of interest" description="Disordered" evidence="1">
    <location>
        <begin position="126"/>
        <end position="145"/>
    </location>
</feature>
<protein>
    <recommendedName>
        <fullName evidence="5">DUF983 domain-containing protein</fullName>
    </recommendedName>
</protein>
<comment type="caution">
    <text evidence="3">The sequence shown here is derived from an EMBL/GenBank/DDBJ whole genome shotgun (WGS) entry which is preliminary data.</text>
</comment>
<accession>A0A328ARJ0</accession>
<feature type="transmembrane region" description="Helical" evidence="2">
    <location>
        <begin position="58"/>
        <end position="78"/>
    </location>
</feature>
<gene>
    <name evidence="3" type="ORF">DJ018_06975</name>
</gene>
<evidence type="ECO:0000313" key="4">
    <source>
        <dbReference type="Proteomes" id="UP000249725"/>
    </source>
</evidence>
<proteinExistence type="predicted"/>
<dbReference type="RefSeq" id="WP_111514114.1">
    <property type="nucleotide sequence ID" value="NZ_QFYR01000001.1"/>
</dbReference>
<organism evidence="3 4">
    <name type="scientific">Phenylobacterium deserti</name>
    <dbReference type="NCBI Taxonomy" id="1914756"/>
    <lineage>
        <taxon>Bacteria</taxon>
        <taxon>Pseudomonadati</taxon>
        <taxon>Pseudomonadota</taxon>
        <taxon>Alphaproteobacteria</taxon>
        <taxon>Caulobacterales</taxon>
        <taxon>Caulobacteraceae</taxon>
        <taxon>Phenylobacterium</taxon>
    </lineage>
</organism>
<dbReference type="AlphaFoldDB" id="A0A328ARJ0"/>
<dbReference type="OrthoDB" id="9799456at2"/>
<keyword evidence="2" id="KW-0812">Transmembrane</keyword>
<dbReference type="InterPro" id="IPR009325">
    <property type="entry name" value="DUF983"/>
</dbReference>
<evidence type="ECO:0000256" key="1">
    <source>
        <dbReference type="SAM" id="MobiDB-lite"/>
    </source>
</evidence>